<dbReference type="Pfam" id="PF13006">
    <property type="entry name" value="Nterm_IS4"/>
    <property type="match status" value="1"/>
</dbReference>
<dbReference type="PANTHER" id="PTHR37529:SF1">
    <property type="entry name" value="TRANSPOSASE INSG FOR INSERTION SEQUENCE ELEMENT IS4-RELATED"/>
    <property type="match status" value="1"/>
</dbReference>
<organism evidence="2 3">
    <name type="scientific">Aeromonas schubertii</name>
    <dbReference type="NCBI Taxonomy" id="652"/>
    <lineage>
        <taxon>Bacteria</taxon>
        <taxon>Pseudomonadati</taxon>
        <taxon>Pseudomonadota</taxon>
        <taxon>Gammaproteobacteria</taxon>
        <taxon>Aeromonadales</taxon>
        <taxon>Aeromonadaceae</taxon>
        <taxon>Aeromonas</taxon>
    </lineage>
</organism>
<evidence type="ECO:0000259" key="1">
    <source>
        <dbReference type="Pfam" id="PF13006"/>
    </source>
</evidence>
<reference evidence="3" key="1">
    <citation type="submission" date="2015-10" db="EMBL/GenBank/DDBJ databases">
        <title>Complete Genome Sequence of Aeromonas schubertii strain WL1483.</title>
        <authorList>
            <person name="Liu L."/>
        </authorList>
    </citation>
    <scope>NUCLEOTIDE SEQUENCE [LARGE SCALE GENOMIC DNA]</scope>
    <source>
        <strain evidence="3">WL1483</strain>
    </source>
</reference>
<dbReference type="KEGG" id="asr:WL1483_2389"/>
<evidence type="ECO:0000313" key="2">
    <source>
        <dbReference type="EMBL" id="ALP41808.1"/>
    </source>
</evidence>
<protein>
    <submittedName>
        <fullName evidence="2">Putative IS4 transposase</fullName>
    </submittedName>
</protein>
<feature type="domain" description="Transposase IS4 N-terminal" evidence="1">
    <location>
        <begin position="17"/>
        <end position="101"/>
    </location>
</feature>
<proteinExistence type="predicted"/>
<name>A0A0S2SJD5_9GAMM</name>
<accession>A0A0S2SJD5</accession>
<reference evidence="2 3" key="2">
    <citation type="journal article" date="2016" name="Genome Announc.">
        <title>Complete Genome Sequence of the Highly Virulent Aeromonas schubertii Strain WL1483, Isolated from Diseased Snakehead Fish (Channa argus) in China.</title>
        <authorList>
            <person name="Liu L."/>
            <person name="Li N."/>
            <person name="Zhang D."/>
            <person name="Fu X."/>
            <person name="Shi C."/>
            <person name="Lin Q."/>
            <person name="Hao G."/>
        </authorList>
    </citation>
    <scope>NUCLEOTIDE SEQUENCE [LARGE SCALE GENOMIC DNA]</scope>
    <source>
        <strain evidence="2 3">WL1483</strain>
    </source>
</reference>
<dbReference type="InterPro" id="IPR024473">
    <property type="entry name" value="Transposases_IS4_N"/>
</dbReference>
<dbReference type="PATRIC" id="fig|652.5.peg.3711"/>
<sequence>MRIEQAIDVLHARQAAQFESHSDLIPPEFITTLLREEGVATLCRRRMPMERLVWAIIGMAMFRHAPMSQLVNQLDILLPGERPFVAPSAFLQARQKLGDKSIE</sequence>
<dbReference type="PANTHER" id="PTHR37529">
    <property type="entry name" value="TRANSPOSASE INSG FOR INSERTION SEQUENCE ELEMENT IS4-RELATED"/>
    <property type="match status" value="1"/>
</dbReference>
<dbReference type="Proteomes" id="UP000058114">
    <property type="component" value="Chromosome"/>
</dbReference>
<dbReference type="EMBL" id="CP013067">
    <property type="protein sequence ID" value="ALP41808.1"/>
    <property type="molecule type" value="Genomic_DNA"/>
</dbReference>
<gene>
    <name evidence="2" type="ORF">WL1483_2389</name>
</gene>
<dbReference type="AlphaFoldDB" id="A0A0S2SJD5"/>
<evidence type="ECO:0000313" key="3">
    <source>
        <dbReference type="Proteomes" id="UP000058114"/>
    </source>
</evidence>